<sequence>MTSDPVLVWLTIAVTAYAVFILPPLYMRADRVVCWWTGAANISQLTRRKRIVARFIYDTIASAPVGLLDSPWSALAIPTRTRLDAPTLALEV</sequence>
<keyword evidence="1" id="KW-0812">Transmembrane</keyword>
<evidence type="ECO:0000256" key="1">
    <source>
        <dbReference type="SAM" id="Phobius"/>
    </source>
</evidence>
<reference evidence="2" key="1">
    <citation type="submission" date="2023-02" db="EMBL/GenBank/DDBJ databases">
        <authorList>
            <person name="Palmer J.M."/>
        </authorList>
    </citation>
    <scope>NUCLEOTIDE SEQUENCE</scope>
    <source>
        <strain evidence="2">FW57</strain>
    </source>
</reference>
<name>A0AAD4ESA4_9PEZI</name>
<protein>
    <submittedName>
        <fullName evidence="2">Uncharacterized protein</fullName>
    </submittedName>
</protein>
<gene>
    <name evidence="2" type="ORF">NEMBOFW57_008930</name>
</gene>
<comment type="caution">
    <text evidence="2">The sequence shown here is derived from an EMBL/GenBank/DDBJ whole genome shotgun (WGS) entry which is preliminary data.</text>
</comment>
<organism evidence="2 3">
    <name type="scientific">Staphylotrichum longicolle</name>
    <dbReference type="NCBI Taxonomy" id="669026"/>
    <lineage>
        <taxon>Eukaryota</taxon>
        <taxon>Fungi</taxon>
        <taxon>Dikarya</taxon>
        <taxon>Ascomycota</taxon>
        <taxon>Pezizomycotina</taxon>
        <taxon>Sordariomycetes</taxon>
        <taxon>Sordariomycetidae</taxon>
        <taxon>Sordariales</taxon>
        <taxon>Chaetomiaceae</taxon>
        <taxon>Staphylotrichum</taxon>
    </lineage>
</organism>
<dbReference type="AlphaFoldDB" id="A0AAD4ESA4"/>
<evidence type="ECO:0000313" key="2">
    <source>
        <dbReference type="EMBL" id="KAG7286619.1"/>
    </source>
</evidence>
<dbReference type="Proteomes" id="UP001197093">
    <property type="component" value="Unassembled WGS sequence"/>
</dbReference>
<keyword evidence="1" id="KW-1133">Transmembrane helix</keyword>
<keyword evidence="3" id="KW-1185">Reference proteome</keyword>
<evidence type="ECO:0000313" key="3">
    <source>
        <dbReference type="Proteomes" id="UP001197093"/>
    </source>
</evidence>
<keyword evidence="1" id="KW-0472">Membrane</keyword>
<dbReference type="EMBL" id="JAHCVI010000004">
    <property type="protein sequence ID" value="KAG7286619.1"/>
    <property type="molecule type" value="Genomic_DNA"/>
</dbReference>
<accession>A0AAD4ESA4</accession>
<proteinExistence type="predicted"/>
<feature type="transmembrane region" description="Helical" evidence="1">
    <location>
        <begin position="6"/>
        <end position="26"/>
    </location>
</feature>